<protein>
    <submittedName>
        <fullName evidence="2">HET domain containing protein</fullName>
    </submittedName>
</protein>
<dbReference type="Pfam" id="PF06985">
    <property type="entry name" value="HET"/>
    <property type="match status" value="1"/>
</dbReference>
<feature type="domain" description="Heterokaryon incompatibility" evidence="1">
    <location>
        <begin position="65"/>
        <end position="250"/>
    </location>
</feature>
<accession>A0A6S6WHY7</accession>
<dbReference type="AlphaFoldDB" id="A0A6S6WHY7"/>
<evidence type="ECO:0000259" key="1">
    <source>
        <dbReference type="Pfam" id="PF06985"/>
    </source>
</evidence>
<proteinExistence type="predicted"/>
<sequence>MRLRNITKHARVNRSAQLACDLGSYRYEALSSPTCIRLLELLPCAHGRRMRCSLKTFELQHAPPFKALSYTWGPAHTVIAKPRTHKGGKARSNLAEEATTARRHPIICDGQLLKVTGTLRDALAMLANAINLPHMPKIPSYYWVDSLCVNQQNIEERNTQVAQMAHVFRKAEGVVVWLGKEDEYIKDAITTMQRISTISETDWPLVPYTSFYNPKKSHLIRSTNLTYHHWLGFIVLINRPWFKRAWVVQEIALGKSAMVVCGSLVFPWDMLSKTLSFVKATRWYHHLHTEKLRHLRELRKHSGIYKQVLRSQLSVNISSLFLNETRLTISTLDDEKDTSPVQQPPFANLLSKHRSTESTDPRDKVYAFLGLANRTMAPFRMLPKALVPNYNLSVQEVFTEAATVLMFSYKNLSWLSHVEDSSQRKIRGLPSWVPDLSVPLHPYSLSYRGPGRWRAASHCAWRPDLASMERGLLQVVGYHLDCIDQTSILLNESADTSATWASIVKLALALDLPYPDPGRSGKKPSRVEVLWRTLTTDIYNHTYPAPPETGSLFLEYILNLQIRHRLTPWSSADEFQPHHSPLSDLVYPEWRKLLELEPPESSYCLDRYIKRLAIVVESMFNGTYSPIGLAQLQHELDQSTGKQRRIFKTSRGFMGTGARSLRAGDEVWVLHRGSLPFVLRPLSNGRYRLIGESFVYGVMHGEVLQMGLQREHLIIQNPFRNMDHYTPTPIPDSPATLAEKQIDAARRQTRLDYHLPTSPPSFKSWFRNRVIIPYISNQVEDLYNDCEQTLAQRQHFANALTAATSATTATSTLPPYTDPALLVNPPPSDLETLYTRTILLYDVRLRYIQAEGARRMSTWADWWHETSKPAPHRNAAVANACTSTIAFLEDDYLKRKVEFVIEVYAVLERGDTAMAEAVLEDLGKLFPWLKDTGFLTRVREGTGDAFVGLRGKLPQV</sequence>
<dbReference type="PANTHER" id="PTHR24148">
    <property type="entry name" value="ANKYRIN REPEAT DOMAIN-CONTAINING PROTEIN 39 HOMOLOG-RELATED"/>
    <property type="match status" value="1"/>
</dbReference>
<evidence type="ECO:0000313" key="3">
    <source>
        <dbReference type="Proteomes" id="UP000472372"/>
    </source>
</evidence>
<dbReference type="EMBL" id="HG992988">
    <property type="protein sequence ID" value="CAE7220233.1"/>
    <property type="molecule type" value="Genomic_DNA"/>
</dbReference>
<dbReference type="InterPro" id="IPR052895">
    <property type="entry name" value="HetReg/Transcr_Mod"/>
</dbReference>
<evidence type="ECO:0000313" key="2">
    <source>
        <dbReference type="EMBL" id="CAE7220233.1"/>
    </source>
</evidence>
<dbReference type="Pfam" id="PF26639">
    <property type="entry name" value="Het-6_barrel"/>
    <property type="match status" value="1"/>
</dbReference>
<name>A0A6S6WHY7_9PLEO</name>
<reference evidence="2" key="1">
    <citation type="submission" date="2021-02" db="EMBL/GenBank/DDBJ databases">
        <authorList>
            <person name="Syme A R."/>
            <person name="Syme A R."/>
            <person name="Moolhuijzen P."/>
        </authorList>
    </citation>
    <scope>NUCLEOTIDE SEQUENCE</scope>
    <source>
        <strain evidence="2">W1-1</strain>
    </source>
</reference>
<dbReference type="InterPro" id="IPR010730">
    <property type="entry name" value="HET"/>
</dbReference>
<dbReference type="Proteomes" id="UP000472372">
    <property type="component" value="Chromosome 12"/>
</dbReference>
<dbReference type="PANTHER" id="PTHR24148:SF73">
    <property type="entry name" value="HET DOMAIN PROTEIN (AFU_ORTHOLOGUE AFUA_8G01020)"/>
    <property type="match status" value="1"/>
</dbReference>
<organism evidence="2 3">
    <name type="scientific">Pyrenophora teres f. teres</name>
    <dbReference type="NCBI Taxonomy" id="97479"/>
    <lineage>
        <taxon>Eukaryota</taxon>
        <taxon>Fungi</taxon>
        <taxon>Dikarya</taxon>
        <taxon>Ascomycota</taxon>
        <taxon>Pezizomycotina</taxon>
        <taxon>Dothideomycetes</taxon>
        <taxon>Pleosporomycetidae</taxon>
        <taxon>Pleosporales</taxon>
        <taxon>Pleosporineae</taxon>
        <taxon>Pleosporaceae</taxon>
        <taxon>Pyrenophora</taxon>
    </lineage>
</organism>
<gene>
    <name evidence="2" type="ORF">PTTW11_11286</name>
</gene>